<evidence type="ECO:0000313" key="4">
    <source>
        <dbReference type="EMBL" id="KAG2275830.1"/>
    </source>
</evidence>
<evidence type="ECO:0000256" key="2">
    <source>
        <dbReference type="SAM" id="MobiDB-lite"/>
    </source>
</evidence>
<comment type="caution">
    <text evidence="4">The sequence shown here is derived from an EMBL/GenBank/DDBJ whole genome shotgun (WGS) entry which is preliminary data.</text>
</comment>
<feature type="region of interest" description="Disordered" evidence="2">
    <location>
        <begin position="27"/>
        <end position="58"/>
    </location>
</feature>
<dbReference type="Proteomes" id="UP000886595">
    <property type="component" value="Unassembled WGS sequence"/>
</dbReference>
<accession>A0A8X7QW86</accession>
<keyword evidence="1" id="KW-0479">Metal-binding</keyword>
<evidence type="ECO:0000256" key="1">
    <source>
        <dbReference type="ARBA" id="ARBA00022723"/>
    </source>
</evidence>
<dbReference type="GO" id="GO:0046872">
    <property type="term" value="F:metal ion binding"/>
    <property type="evidence" value="ECO:0007669"/>
    <property type="project" value="UniProtKB-KW"/>
</dbReference>
<dbReference type="PANTHER" id="PTHR22814:SF84">
    <property type="entry name" value="HEAVY METAL-ASSOCIATED ISOPRENYLATED PLANT PROTEIN 24"/>
    <property type="match status" value="1"/>
</dbReference>
<dbReference type="CDD" id="cd00371">
    <property type="entry name" value="HMA"/>
    <property type="match status" value="1"/>
</dbReference>
<dbReference type="InterPro" id="IPR036163">
    <property type="entry name" value="HMA_dom_sf"/>
</dbReference>
<reference evidence="4 5" key="1">
    <citation type="submission" date="2020-02" db="EMBL/GenBank/DDBJ databases">
        <authorList>
            <person name="Ma Q."/>
            <person name="Huang Y."/>
            <person name="Song X."/>
            <person name="Pei D."/>
        </authorList>
    </citation>
    <scope>NUCLEOTIDE SEQUENCE [LARGE SCALE GENOMIC DNA]</scope>
    <source>
        <strain evidence="4">Sxm20200214</strain>
        <tissue evidence="4">Leaf</tissue>
    </source>
</reference>
<dbReference type="OrthoDB" id="689350at2759"/>
<dbReference type="SUPFAM" id="SSF55008">
    <property type="entry name" value="HMA, heavy metal-associated domain"/>
    <property type="match status" value="1"/>
</dbReference>
<feature type="compositionally biased region" description="Basic and acidic residues" evidence="2">
    <location>
        <begin position="36"/>
        <end position="45"/>
    </location>
</feature>
<name>A0A8X7QW86_BRACI</name>
<proteinExistence type="predicted"/>
<evidence type="ECO:0000313" key="5">
    <source>
        <dbReference type="Proteomes" id="UP000886595"/>
    </source>
</evidence>
<dbReference type="Pfam" id="PF00403">
    <property type="entry name" value="HMA"/>
    <property type="match status" value="1"/>
</dbReference>
<gene>
    <name evidence="4" type="ORF">Bca52824_058385</name>
</gene>
<evidence type="ECO:0000259" key="3">
    <source>
        <dbReference type="Pfam" id="PF00403"/>
    </source>
</evidence>
<dbReference type="Gene3D" id="3.30.70.100">
    <property type="match status" value="1"/>
</dbReference>
<protein>
    <recommendedName>
        <fullName evidence="3">HMA domain-containing protein</fullName>
    </recommendedName>
</protein>
<dbReference type="InterPro" id="IPR006121">
    <property type="entry name" value="HMA_dom"/>
</dbReference>
<keyword evidence="5" id="KW-1185">Reference proteome</keyword>
<dbReference type="PANTHER" id="PTHR22814">
    <property type="entry name" value="COPPER TRANSPORT PROTEIN ATOX1-RELATED"/>
    <property type="match status" value="1"/>
</dbReference>
<feature type="domain" description="HMA" evidence="3">
    <location>
        <begin position="106"/>
        <end position="146"/>
    </location>
</feature>
<dbReference type="EMBL" id="JAAMPC010000012">
    <property type="protein sequence ID" value="KAG2275830.1"/>
    <property type="molecule type" value="Genomic_DNA"/>
</dbReference>
<sequence>MLLPTNPSLQQEEVSPCSTATKFVSLSKSGGGGLLKKLEHEDDSSSSRQGRGKKRAGLTSDEEVSGLCIGLVLLPSSGHWNLEDGTNSVAMAKESKNVHLHITTGKEIKAHIWETVGVKSVVVDAKQQKVTVMGYIEPKKVLEAAKSTRKKVELWPYVPYTMVANPYISQAYDKKAPPNMVRKVLDTASVNETTIDDSYSIIFSDENPNSCSIM</sequence>
<organism evidence="4 5">
    <name type="scientific">Brassica carinata</name>
    <name type="common">Ethiopian mustard</name>
    <name type="synonym">Abyssinian cabbage</name>
    <dbReference type="NCBI Taxonomy" id="52824"/>
    <lineage>
        <taxon>Eukaryota</taxon>
        <taxon>Viridiplantae</taxon>
        <taxon>Streptophyta</taxon>
        <taxon>Embryophyta</taxon>
        <taxon>Tracheophyta</taxon>
        <taxon>Spermatophyta</taxon>
        <taxon>Magnoliopsida</taxon>
        <taxon>eudicotyledons</taxon>
        <taxon>Gunneridae</taxon>
        <taxon>Pentapetalae</taxon>
        <taxon>rosids</taxon>
        <taxon>malvids</taxon>
        <taxon>Brassicales</taxon>
        <taxon>Brassicaceae</taxon>
        <taxon>Brassiceae</taxon>
        <taxon>Brassica</taxon>
    </lineage>
</organism>
<dbReference type="AlphaFoldDB" id="A0A8X7QW86"/>